<dbReference type="FunFam" id="1.25.40.10:FF:000090">
    <property type="entry name" value="Pentatricopeptide repeat-containing protein, chloroplastic"/>
    <property type="match status" value="1"/>
</dbReference>
<feature type="repeat" description="PPR" evidence="2">
    <location>
        <begin position="448"/>
        <end position="482"/>
    </location>
</feature>
<feature type="repeat" description="PPR" evidence="2">
    <location>
        <begin position="519"/>
        <end position="553"/>
    </location>
</feature>
<organism evidence="3 4">
    <name type="scientific">Ceratopteris richardii</name>
    <name type="common">Triangle waterfern</name>
    <dbReference type="NCBI Taxonomy" id="49495"/>
    <lineage>
        <taxon>Eukaryota</taxon>
        <taxon>Viridiplantae</taxon>
        <taxon>Streptophyta</taxon>
        <taxon>Embryophyta</taxon>
        <taxon>Tracheophyta</taxon>
        <taxon>Polypodiopsida</taxon>
        <taxon>Polypodiidae</taxon>
        <taxon>Polypodiales</taxon>
        <taxon>Pteridineae</taxon>
        <taxon>Pteridaceae</taxon>
        <taxon>Parkerioideae</taxon>
        <taxon>Ceratopteris</taxon>
    </lineage>
</organism>
<reference evidence="3" key="1">
    <citation type="submission" date="2021-08" db="EMBL/GenBank/DDBJ databases">
        <title>WGS assembly of Ceratopteris richardii.</title>
        <authorList>
            <person name="Marchant D.B."/>
            <person name="Chen G."/>
            <person name="Jenkins J."/>
            <person name="Shu S."/>
            <person name="Leebens-Mack J."/>
            <person name="Grimwood J."/>
            <person name="Schmutz J."/>
            <person name="Soltis P."/>
            <person name="Soltis D."/>
            <person name="Chen Z.-H."/>
        </authorList>
    </citation>
    <scope>NUCLEOTIDE SEQUENCE</scope>
    <source>
        <strain evidence="3">Whitten #5841</strain>
        <tissue evidence="3">Leaf</tissue>
    </source>
</reference>
<dbReference type="PROSITE" id="PS51375">
    <property type="entry name" value="PPR"/>
    <property type="match status" value="4"/>
</dbReference>
<proteinExistence type="predicted"/>
<dbReference type="Gene3D" id="1.25.40.10">
    <property type="entry name" value="Tetratricopeptide repeat domain"/>
    <property type="match status" value="4"/>
</dbReference>
<dbReference type="GO" id="GO:0003723">
    <property type="term" value="F:RNA binding"/>
    <property type="evidence" value="ECO:0007669"/>
    <property type="project" value="InterPro"/>
</dbReference>
<feature type="repeat" description="PPR" evidence="2">
    <location>
        <begin position="81"/>
        <end position="115"/>
    </location>
</feature>
<dbReference type="NCBIfam" id="TIGR00756">
    <property type="entry name" value="PPR"/>
    <property type="match status" value="2"/>
</dbReference>
<dbReference type="Pfam" id="PF01535">
    <property type="entry name" value="PPR"/>
    <property type="match status" value="4"/>
</dbReference>
<evidence type="ECO:0000256" key="1">
    <source>
        <dbReference type="ARBA" id="ARBA00022737"/>
    </source>
</evidence>
<evidence type="ECO:0000313" key="4">
    <source>
        <dbReference type="Proteomes" id="UP000825935"/>
    </source>
</evidence>
<dbReference type="EMBL" id="CM035411">
    <property type="protein sequence ID" value="KAH7435824.1"/>
    <property type="molecule type" value="Genomic_DNA"/>
</dbReference>
<dbReference type="GO" id="GO:0009451">
    <property type="term" value="P:RNA modification"/>
    <property type="evidence" value="ECO:0007669"/>
    <property type="project" value="InterPro"/>
</dbReference>
<gene>
    <name evidence="3" type="ORF">KP509_06G080500</name>
</gene>
<dbReference type="InterPro" id="IPR046848">
    <property type="entry name" value="E_motif"/>
</dbReference>
<keyword evidence="4" id="KW-1185">Reference proteome</keyword>
<dbReference type="InterPro" id="IPR046960">
    <property type="entry name" value="PPR_At4g14850-like_plant"/>
</dbReference>
<dbReference type="Pfam" id="PF13041">
    <property type="entry name" value="PPR_2"/>
    <property type="match status" value="2"/>
</dbReference>
<dbReference type="PANTHER" id="PTHR47926">
    <property type="entry name" value="PENTATRICOPEPTIDE REPEAT-CONTAINING PROTEIN"/>
    <property type="match status" value="1"/>
</dbReference>
<dbReference type="InterPro" id="IPR002885">
    <property type="entry name" value="PPR_rpt"/>
</dbReference>
<comment type="caution">
    <text evidence="3">The sequence shown here is derived from an EMBL/GenBank/DDBJ whole genome shotgun (WGS) entry which is preliminary data.</text>
</comment>
<dbReference type="AlphaFoldDB" id="A0A8T2UR21"/>
<protein>
    <recommendedName>
        <fullName evidence="5">Pentatricopeptide repeat-containing protein</fullName>
    </recommendedName>
</protein>
<keyword evidence="1" id="KW-0677">Repeat</keyword>
<accession>A0A8T2UR21</accession>
<evidence type="ECO:0000313" key="3">
    <source>
        <dbReference type="EMBL" id="KAH7435824.1"/>
    </source>
</evidence>
<dbReference type="FunFam" id="1.25.40.10:FF:000343">
    <property type="entry name" value="Pentatricopeptide repeat-containing protein At3g58590"/>
    <property type="match status" value="1"/>
</dbReference>
<evidence type="ECO:0000256" key="2">
    <source>
        <dbReference type="PROSITE-ProRule" id="PRU00708"/>
    </source>
</evidence>
<dbReference type="EMBL" id="CM035411">
    <property type="protein sequence ID" value="KAH7435823.1"/>
    <property type="molecule type" value="Genomic_DNA"/>
</dbReference>
<sequence length="660" mass="73665">MPSITVVKAPEYGTSFTVYASLLRTCAKSKSFQRLQQLHHHFIKDGLEQTKPFANLLLQMYGECGALDELRCLFRRMSSLDILSWNVAIETEVLYGHHVEALQLFTSMQHQGFLPSKIVYNSLFAVTQYQMLKIGMSIHAAMHGISLDMDIPIQTSLIVMYGNCGKVELARRVFDNASKHDVISWTAMMVVYGQNGKYEDVLTLFHRMPREGLMPDSRAFVSVVDACVSMEALSEGMKLHFLIISSGVDMNLILITALINMYGKCGSLKDAHRVFLYTKGSNLASWNAIISSNAYNKSSDTIQLFERTLIEGVLPDKITFVSIFDACSNKNLGAVGKQMHARIVGNRSEKDMVVQTSLIDFYGSCGHFPHACKIFSAMRDHDYVSLISIVSACANCAAFVEGKQMHSYVICNKFERNVVLGTALINLYSKCGSIYDAHDVFIRLRDPNIISWNAIIGAYCQNGFGKETLSLYQSMRSNRVKPDAITFLSVLPACSHAGMLIEGCSFSLAMKQDYGIILDIDHYNCMIDLLGRTGRLVEAQQLILNMRVEPCVASWATLLSACRKEVNVSGVEQAAFRIMQMDPKDATPYIMLANTYSAANRMNDAQRIMMKMRAKDITAEPDKVLCSNMSPKAMIGIDSMHISRESSDAAMNMFIRSMNV</sequence>
<dbReference type="InterPro" id="IPR011990">
    <property type="entry name" value="TPR-like_helical_dom_sf"/>
</dbReference>
<evidence type="ECO:0008006" key="5">
    <source>
        <dbReference type="Google" id="ProtNLM"/>
    </source>
</evidence>
<dbReference type="PANTHER" id="PTHR47926:SF454">
    <property type="entry name" value="REPEAT-CONTAINING PROTEIN, PUTATIVE-RELATED"/>
    <property type="match status" value="1"/>
</dbReference>
<dbReference type="Proteomes" id="UP000825935">
    <property type="component" value="Chromosome 6"/>
</dbReference>
<name>A0A8T2UR21_CERRI</name>
<dbReference type="Pfam" id="PF20431">
    <property type="entry name" value="E_motif"/>
    <property type="match status" value="1"/>
</dbReference>
<feature type="repeat" description="PPR" evidence="2">
    <location>
        <begin position="181"/>
        <end position="215"/>
    </location>
</feature>